<dbReference type="GeneTree" id="ENSGT00940000156735"/>
<dbReference type="GO" id="GO:0005634">
    <property type="term" value="C:nucleus"/>
    <property type="evidence" value="ECO:0007669"/>
    <property type="project" value="TreeGrafter"/>
</dbReference>
<evidence type="ECO:0000313" key="8">
    <source>
        <dbReference type="Proteomes" id="UP000261540"/>
    </source>
</evidence>
<accession>A0A3B3R920</accession>
<dbReference type="InterPro" id="IPR000225">
    <property type="entry name" value="Armadillo"/>
</dbReference>
<dbReference type="PROSITE" id="PS50176">
    <property type="entry name" value="ARM_REPEAT"/>
    <property type="match status" value="2"/>
</dbReference>
<organism evidence="7 8">
    <name type="scientific">Paramormyrops kingsleyae</name>
    <dbReference type="NCBI Taxonomy" id="1676925"/>
    <lineage>
        <taxon>Eukaryota</taxon>
        <taxon>Metazoa</taxon>
        <taxon>Chordata</taxon>
        <taxon>Craniata</taxon>
        <taxon>Vertebrata</taxon>
        <taxon>Euteleostomi</taxon>
        <taxon>Actinopterygii</taxon>
        <taxon>Neopterygii</taxon>
        <taxon>Teleostei</taxon>
        <taxon>Osteoglossocephala</taxon>
        <taxon>Osteoglossomorpha</taxon>
        <taxon>Osteoglossiformes</taxon>
        <taxon>Mormyridae</taxon>
        <taxon>Paramormyrops</taxon>
    </lineage>
</organism>
<dbReference type="GO" id="GO:0005737">
    <property type="term" value="C:cytoplasm"/>
    <property type="evidence" value="ECO:0007669"/>
    <property type="project" value="TreeGrafter"/>
</dbReference>
<dbReference type="InterPro" id="IPR028435">
    <property type="entry name" value="Plakophilin/d_Catenin"/>
</dbReference>
<dbReference type="Ensembl" id="ENSPKIT00000038845.1">
    <property type="protein sequence ID" value="ENSPKIP00000014405.1"/>
    <property type="gene ID" value="ENSPKIG00000001464.1"/>
</dbReference>
<dbReference type="InterPro" id="IPR016024">
    <property type="entry name" value="ARM-type_fold"/>
</dbReference>
<feature type="repeat" description="ARM" evidence="6">
    <location>
        <begin position="527"/>
        <end position="555"/>
    </location>
</feature>
<keyword evidence="4" id="KW-0130">Cell adhesion</keyword>
<evidence type="ECO:0000256" key="6">
    <source>
        <dbReference type="PROSITE-ProRule" id="PRU00259"/>
    </source>
</evidence>
<reference evidence="7" key="2">
    <citation type="submission" date="2025-09" db="UniProtKB">
        <authorList>
            <consortium name="Ensembl"/>
        </authorList>
    </citation>
    <scope>IDENTIFICATION</scope>
</reference>
<name>A0A3B3R920_9TELE</name>
<dbReference type="GO" id="GO:0005912">
    <property type="term" value="C:adherens junction"/>
    <property type="evidence" value="ECO:0007669"/>
    <property type="project" value="TreeGrafter"/>
</dbReference>
<dbReference type="Gene3D" id="1.25.10.10">
    <property type="entry name" value="Leucine-rich Repeat Variant"/>
    <property type="match status" value="1"/>
</dbReference>
<evidence type="ECO:0000256" key="5">
    <source>
        <dbReference type="ARBA" id="ARBA00022949"/>
    </source>
</evidence>
<evidence type="ECO:0000256" key="3">
    <source>
        <dbReference type="ARBA" id="ARBA00022737"/>
    </source>
</evidence>
<evidence type="ECO:0000256" key="1">
    <source>
        <dbReference type="ARBA" id="ARBA00004282"/>
    </source>
</evidence>
<feature type="repeat" description="ARM" evidence="6">
    <location>
        <begin position="237"/>
        <end position="279"/>
    </location>
</feature>
<evidence type="ECO:0000256" key="4">
    <source>
        <dbReference type="ARBA" id="ARBA00022889"/>
    </source>
</evidence>
<comment type="similarity">
    <text evidence="2">Belongs to the beta-catenin family.</text>
</comment>
<keyword evidence="3" id="KW-0677">Repeat</keyword>
<proteinExistence type="inferred from homology"/>
<dbReference type="Pfam" id="PF00514">
    <property type="entry name" value="Arm"/>
    <property type="match status" value="2"/>
</dbReference>
<protein>
    <submittedName>
        <fullName evidence="7">Plakophilin 1</fullName>
    </submittedName>
</protein>
<dbReference type="AlphaFoldDB" id="A0A3B3R920"/>
<reference evidence="7" key="1">
    <citation type="submission" date="2025-08" db="UniProtKB">
        <authorList>
            <consortium name="Ensembl"/>
        </authorList>
    </citation>
    <scope>IDENTIFICATION</scope>
</reference>
<dbReference type="Proteomes" id="UP000261540">
    <property type="component" value="Unplaced"/>
</dbReference>
<evidence type="ECO:0000313" key="7">
    <source>
        <dbReference type="Ensembl" id="ENSPKIP00000014405.1"/>
    </source>
</evidence>
<keyword evidence="5" id="KW-0965">Cell junction</keyword>
<dbReference type="InterPro" id="IPR011989">
    <property type="entry name" value="ARM-like"/>
</dbReference>
<keyword evidence="8" id="KW-1185">Reference proteome</keyword>
<dbReference type="SMART" id="SM00185">
    <property type="entry name" value="ARM"/>
    <property type="match status" value="7"/>
</dbReference>
<dbReference type="PANTHER" id="PTHR10372:SF3">
    <property type="entry name" value="PLAKOPHILIN-1"/>
    <property type="match status" value="1"/>
</dbReference>
<dbReference type="PANTHER" id="PTHR10372">
    <property type="entry name" value="PLAKOPHILLIN-RELATED"/>
    <property type="match status" value="1"/>
</dbReference>
<dbReference type="GO" id="GO:0098609">
    <property type="term" value="P:cell-cell adhesion"/>
    <property type="evidence" value="ECO:0007669"/>
    <property type="project" value="InterPro"/>
</dbReference>
<dbReference type="STRING" id="1676925.ENSPKIP00000014405"/>
<dbReference type="SUPFAM" id="SSF48371">
    <property type="entry name" value="ARM repeat"/>
    <property type="match status" value="1"/>
</dbReference>
<dbReference type="GO" id="GO:0005886">
    <property type="term" value="C:plasma membrane"/>
    <property type="evidence" value="ECO:0007669"/>
    <property type="project" value="TreeGrafter"/>
</dbReference>
<evidence type="ECO:0000256" key="2">
    <source>
        <dbReference type="ARBA" id="ARBA00005462"/>
    </source>
</evidence>
<sequence length="692" mass="75801">MTDRIVHFQKEKNGLKQNKMKNLVVSNEPLRSFVPLHQVQETSLAVPSDDKLRTGQQRVMDQVYTMRRRSKSSMSGSGSLSPSSPVSFSFNKNISSKINLSSLTGSLKGMKVMGKQRISSTQYAKANHSFSTMDGRGTARNMMMKPTRSNPELAPPPQLVSPRYPPTRPILSQTTFTKAESNSKAKSSFKEENDMSVKDAVEFLTSPDEKFQLYGASFIQHNTYSDPKAKQEVLQLKGIPSLVSLLQSSCPPVQEAASSALRNLVFKDNANKLEVQRCGGIGKALALLKSTDSDETKKQLTGLLWNLSSSDDLKSDLIQTAMPVLTDTVVVPYAGMSEQNTSDNMDPEIFYNTTACLRNLSSDKQKNRQAMRNCRGLIDSLISYVQACADADRSDDKSVENCVCILHNLTYQLEKEAPGLFSKITALATPPARSTAQKNTSSVNCFSQQGSKTEQESYFDYPVMEDNNPKGAGRLFHSSTMQTYLNLLGSSQNESTLEACMGTLQNLTAQTGTVSNVMSQTIVQKLNGLQSFAPLLQSSNPKLQKTATALLGNLSRSPRIQSTLARHALPRLASVLTSGATDPANTDDTMMVACHTIRNLLKVEPEVGKKLLNNTLINSLVDLSKNRYFPNSSQAAGLLLHSLWAEKDTQSILKKVLVLAKLYLSSLANRSIQRLSRLDKIGEGTVLGGPAL</sequence>
<comment type="subcellular location">
    <subcellularLocation>
        <location evidence="1">Cell junction</location>
    </subcellularLocation>
</comment>